<protein>
    <submittedName>
        <fullName evidence="6">TetR/AcrR family transcriptional regulator</fullName>
    </submittedName>
</protein>
<dbReference type="Pfam" id="PF14246">
    <property type="entry name" value="TetR_C_7"/>
    <property type="match status" value="1"/>
</dbReference>
<sequence>MELTKIPAEKARLGRPQVLSDDERIAQILAAAGEVFKRIGYSGATMEKIAAEAGMSKRTLYQNFPDKLTLLSALLKCCDSNPLLQSLAEEDFSGPARDVLRRSLFEIAGHILAPSQTCLTRLAMVEAPTSPEMSRLFYENALGGVVAFFARRLRLMAERGMIRCEDPDRVADFLIGALIGHVHLRQLTNVQDPLPPACDEIVARIEALIALVAPAMQLAEA</sequence>
<dbReference type="InterPro" id="IPR001647">
    <property type="entry name" value="HTH_TetR"/>
</dbReference>
<keyword evidence="2 4" id="KW-0238">DNA-binding</keyword>
<dbReference type="PANTHER" id="PTHR30055:SF234">
    <property type="entry name" value="HTH-TYPE TRANSCRIPTIONAL REGULATOR BETI"/>
    <property type="match status" value="1"/>
</dbReference>
<comment type="caution">
    <text evidence="6">The sequence shown here is derived from an EMBL/GenBank/DDBJ whole genome shotgun (WGS) entry which is preliminary data.</text>
</comment>
<dbReference type="OrthoDB" id="9816431at2"/>
<evidence type="ECO:0000313" key="6">
    <source>
        <dbReference type="EMBL" id="PTE21162.1"/>
    </source>
</evidence>
<proteinExistence type="predicted"/>
<dbReference type="EMBL" id="PZKG01000063">
    <property type="protein sequence ID" value="PTE21162.1"/>
    <property type="molecule type" value="Genomic_DNA"/>
</dbReference>
<accession>A0A2T4JTC5</accession>
<reference evidence="6 7" key="1">
    <citation type="submission" date="2018-03" db="EMBL/GenBank/DDBJ databases">
        <title>Cereibacter changlensis.</title>
        <authorList>
            <person name="Meyer T.E."/>
            <person name="Miller S."/>
            <person name="Lodha T."/>
            <person name="Gandham S."/>
            <person name="Chintalapati S."/>
            <person name="Chintalapati V.R."/>
        </authorList>
    </citation>
    <scope>NUCLEOTIDE SEQUENCE [LARGE SCALE GENOMIC DNA]</scope>
    <source>
        <strain evidence="6 7">JA139</strain>
    </source>
</reference>
<dbReference type="Gene3D" id="1.10.357.10">
    <property type="entry name" value="Tetracycline Repressor, domain 2"/>
    <property type="match status" value="1"/>
</dbReference>
<name>A0A2T4JTC5_9RHOB</name>
<keyword evidence="3" id="KW-0804">Transcription</keyword>
<evidence type="ECO:0000256" key="4">
    <source>
        <dbReference type="PROSITE-ProRule" id="PRU00335"/>
    </source>
</evidence>
<dbReference type="PRINTS" id="PR00455">
    <property type="entry name" value="HTHTETR"/>
</dbReference>
<dbReference type="SUPFAM" id="SSF48498">
    <property type="entry name" value="Tetracyclin repressor-like, C-terminal domain"/>
    <property type="match status" value="1"/>
</dbReference>
<dbReference type="PANTHER" id="PTHR30055">
    <property type="entry name" value="HTH-TYPE TRANSCRIPTIONAL REGULATOR RUTR"/>
    <property type="match status" value="1"/>
</dbReference>
<gene>
    <name evidence="6" type="ORF">C5F48_13700</name>
</gene>
<dbReference type="InterPro" id="IPR036271">
    <property type="entry name" value="Tet_transcr_reg_TetR-rel_C_sf"/>
</dbReference>
<dbReference type="RefSeq" id="WP_107664468.1">
    <property type="nucleotide sequence ID" value="NZ_PZKG01000063.1"/>
</dbReference>
<feature type="domain" description="HTH tetR-type" evidence="5">
    <location>
        <begin position="22"/>
        <end position="82"/>
    </location>
</feature>
<evidence type="ECO:0000256" key="1">
    <source>
        <dbReference type="ARBA" id="ARBA00023015"/>
    </source>
</evidence>
<dbReference type="InterPro" id="IPR009057">
    <property type="entry name" value="Homeodomain-like_sf"/>
</dbReference>
<dbReference type="InterPro" id="IPR050109">
    <property type="entry name" value="HTH-type_TetR-like_transc_reg"/>
</dbReference>
<keyword evidence="1" id="KW-0805">Transcription regulation</keyword>
<dbReference type="GO" id="GO:0003700">
    <property type="term" value="F:DNA-binding transcription factor activity"/>
    <property type="evidence" value="ECO:0007669"/>
    <property type="project" value="TreeGrafter"/>
</dbReference>
<evidence type="ECO:0000256" key="2">
    <source>
        <dbReference type="ARBA" id="ARBA00023125"/>
    </source>
</evidence>
<dbReference type="InterPro" id="IPR039536">
    <property type="entry name" value="TetR_C_Proteobacteria"/>
</dbReference>
<feature type="DNA-binding region" description="H-T-H motif" evidence="4">
    <location>
        <begin position="45"/>
        <end position="64"/>
    </location>
</feature>
<dbReference type="AlphaFoldDB" id="A0A2T4JTC5"/>
<dbReference type="Pfam" id="PF00440">
    <property type="entry name" value="TetR_N"/>
    <property type="match status" value="1"/>
</dbReference>
<evidence type="ECO:0000256" key="3">
    <source>
        <dbReference type="ARBA" id="ARBA00023163"/>
    </source>
</evidence>
<organism evidence="6 7">
    <name type="scientific">Cereibacter changlensis JA139</name>
    <dbReference type="NCBI Taxonomy" id="1188249"/>
    <lineage>
        <taxon>Bacteria</taxon>
        <taxon>Pseudomonadati</taxon>
        <taxon>Pseudomonadota</taxon>
        <taxon>Alphaproteobacteria</taxon>
        <taxon>Rhodobacterales</taxon>
        <taxon>Paracoccaceae</taxon>
        <taxon>Cereibacter</taxon>
    </lineage>
</organism>
<dbReference type="SUPFAM" id="SSF46689">
    <property type="entry name" value="Homeodomain-like"/>
    <property type="match status" value="1"/>
</dbReference>
<evidence type="ECO:0000313" key="7">
    <source>
        <dbReference type="Proteomes" id="UP000241010"/>
    </source>
</evidence>
<keyword evidence="7" id="KW-1185">Reference proteome</keyword>
<dbReference type="Proteomes" id="UP000241010">
    <property type="component" value="Unassembled WGS sequence"/>
</dbReference>
<dbReference type="PROSITE" id="PS50977">
    <property type="entry name" value="HTH_TETR_2"/>
    <property type="match status" value="1"/>
</dbReference>
<dbReference type="GO" id="GO:0000976">
    <property type="term" value="F:transcription cis-regulatory region binding"/>
    <property type="evidence" value="ECO:0007669"/>
    <property type="project" value="TreeGrafter"/>
</dbReference>
<evidence type="ECO:0000259" key="5">
    <source>
        <dbReference type="PROSITE" id="PS50977"/>
    </source>
</evidence>